<reference evidence="5 6" key="1">
    <citation type="submission" date="2020-04" db="EMBL/GenBank/DDBJ databases">
        <title>Chromosome-level genome assembly of a cyprinid fish Onychostoma macrolepis by integration of Nanopore Sequencing, Bionano and Hi-C technology.</title>
        <authorList>
            <person name="Wang D."/>
        </authorList>
    </citation>
    <scope>NUCLEOTIDE SEQUENCE [LARGE SCALE GENOMIC DNA]</scope>
    <source>
        <strain evidence="5">SWU-2019</strain>
        <tissue evidence="5">Muscle</tissue>
    </source>
</reference>
<comment type="caution">
    <text evidence="5">The sequence shown here is derived from an EMBL/GenBank/DDBJ whole genome shotgun (WGS) entry which is preliminary data.</text>
</comment>
<dbReference type="PANTHER" id="PTHR14735:SF1">
    <property type="entry name" value="COILED-COIL DOMAIN-CONTAINING PROTEIN 134"/>
    <property type="match status" value="1"/>
</dbReference>
<dbReference type="FunFam" id="3.40.50.300:FF:000366">
    <property type="entry name" value="GTPase, IMAP family member 2"/>
    <property type="match status" value="1"/>
</dbReference>
<comment type="similarity">
    <text evidence="1">Belongs to the TRAFAC class TrmE-Era-EngA-EngB-Septin-like GTPase superfamily. AIG1/Toc34/Toc159-like paraseptin GTPase family. IAN subfamily.</text>
</comment>
<evidence type="ECO:0000259" key="4">
    <source>
        <dbReference type="PROSITE" id="PS51720"/>
    </source>
</evidence>
<feature type="domain" description="AIG1-type G" evidence="4">
    <location>
        <begin position="17"/>
        <end position="224"/>
    </location>
</feature>
<dbReference type="AlphaFoldDB" id="A0A7J6DB62"/>
<gene>
    <name evidence="5" type="ORF">G5714_003981</name>
</gene>
<keyword evidence="2" id="KW-0547">Nucleotide-binding</keyword>
<dbReference type="GO" id="GO:0005525">
    <property type="term" value="F:GTP binding"/>
    <property type="evidence" value="ECO:0007669"/>
    <property type="project" value="InterPro"/>
</dbReference>
<sequence length="382" mass="43383">MAEGPSKMSAMGSSPDDPVIQILLMGRKGSGKSSSGNTILGERKFKVHVQQKKHEAENEFGEDCEGKGQIGGKQVHVIDCLDLLDPDLNEEQLEMLKEQLVSRCSAGISAVLLVVPLVRNVENEEEILEYIKCLFGPEVQKYIMILFTHRDELEDLDETTDEHLQSNDHADLQQLVTKCGGKIHCFNNKSKSDDQVQELLQKIERMMIENRGKFIIEQMRRRASKEAPDVIFSGESPAKDSEGIDGEAETAPGRNVQLPMSSVSDIPYSHVVENTAFFGDVALRFPRIVHHYYDRNVDWSRLLRWGLRFCNQTGVFSGGAHQHVLTLMSQELGIIEKSADFVLHTAEAFQKILREEEKRRRKEEKRKEIRKGPRISRSRTEL</sequence>
<evidence type="ECO:0000256" key="2">
    <source>
        <dbReference type="ARBA" id="ARBA00022741"/>
    </source>
</evidence>
<evidence type="ECO:0000256" key="3">
    <source>
        <dbReference type="SAM" id="MobiDB-lite"/>
    </source>
</evidence>
<evidence type="ECO:0000313" key="6">
    <source>
        <dbReference type="Proteomes" id="UP000579812"/>
    </source>
</evidence>
<proteinExistence type="inferred from homology"/>
<dbReference type="PROSITE" id="PS51720">
    <property type="entry name" value="G_AIG1"/>
    <property type="match status" value="1"/>
</dbReference>
<feature type="compositionally biased region" description="Basic residues" evidence="3">
    <location>
        <begin position="372"/>
        <end position="382"/>
    </location>
</feature>
<feature type="region of interest" description="Disordered" evidence="3">
    <location>
        <begin position="232"/>
        <end position="257"/>
    </location>
</feature>
<dbReference type="Pfam" id="PF04548">
    <property type="entry name" value="AIG1"/>
    <property type="match status" value="1"/>
</dbReference>
<evidence type="ECO:0000256" key="1">
    <source>
        <dbReference type="ARBA" id="ARBA00008535"/>
    </source>
</evidence>
<dbReference type="InterPro" id="IPR026321">
    <property type="entry name" value="CC134"/>
</dbReference>
<keyword evidence="6" id="KW-1185">Reference proteome</keyword>
<organism evidence="5 6">
    <name type="scientific">Onychostoma macrolepis</name>
    <dbReference type="NCBI Taxonomy" id="369639"/>
    <lineage>
        <taxon>Eukaryota</taxon>
        <taxon>Metazoa</taxon>
        <taxon>Chordata</taxon>
        <taxon>Craniata</taxon>
        <taxon>Vertebrata</taxon>
        <taxon>Euteleostomi</taxon>
        <taxon>Actinopterygii</taxon>
        <taxon>Neopterygii</taxon>
        <taxon>Teleostei</taxon>
        <taxon>Ostariophysi</taxon>
        <taxon>Cypriniformes</taxon>
        <taxon>Cyprinidae</taxon>
        <taxon>Acrossocheilinae</taxon>
        <taxon>Onychostoma</taxon>
    </lineage>
</organism>
<accession>A0A7J6DB62</accession>
<dbReference type="EMBL" id="JAAMOB010000003">
    <property type="protein sequence ID" value="KAF4116492.1"/>
    <property type="molecule type" value="Genomic_DNA"/>
</dbReference>
<feature type="region of interest" description="Disordered" evidence="3">
    <location>
        <begin position="357"/>
        <end position="382"/>
    </location>
</feature>
<dbReference type="InterPro" id="IPR027417">
    <property type="entry name" value="P-loop_NTPase"/>
</dbReference>
<protein>
    <recommendedName>
        <fullName evidence="4">AIG1-type G domain-containing protein</fullName>
    </recommendedName>
</protein>
<dbReference type="PANTHER" id="PTHR14735">
    <property type="entry name" value="COILED-COIL DOMAIN-CONTAINING PROTEIN 134"/>
    <property type="match status" value="1"/>
</dbReference>
<dbReference type="InterPro" id="IPR006703">
    <property type="entry name" value="G_AIG1"/>
</dbReference>
<name>A0A7J6DB62_9TELE</name>
<dbReference type="Proteomes" id="UP000579812">
    <property type="component" value="Unassembled WGS sequence"/>
</dbReference>
<dbReference type="SUPFAM" id="SSF52540">
    <property type="entry name" value="P-loop containing nucleoside triphosphate hydrolases"/>
    <property type="match status" value="1"/>
</dbReference>
<evidence type="ECO:0000313" key="5">
    <source>
        <dbReference type="EMBL" id="KAF4116492.1"/>
    </source>
</evidence>
<dbReference type="Gene3D" id="3.40.50.300">
    <property type="entry name" value="P-loop containing nucleotide triphosphate hydrolases"/>
    <property type="match status" value="1"/>
</dbReference>
<dbReference type="Pfam" id="PF15002">
    <property type="entry name" value="ERK-JNK_inhib"/>
    <property type="match status" value="1"/>
</dbReference>